<reference evidence="2" key="1">
    <citation type="submission" date="2020-10" db="EMBL/GenBank/DDBJ databases">
        <authorList>
            <person name="Gilroy R."/>
        </authorList>
    </citation>
    <scope>NUCLEOTIDE SEQUENCE</scope>
    <source>
        <strain evidence="2">CHK178-757</strain>
    </source>
</reference>
<gene>
    <name evidence="2" type="ORF">IAB46_04160</name>
</gene>
<dbReference type="Proteomes" id="UP000823927">
    <property type="component" value="Unassembled WGS sequence"/>
</dbReference>
<dbReference type="PANTHER" id="PTHR37825">
    <property type="entry name" value="TRNA(MET) CYTIDINE ACETATE LIGASE"/>
    <property type="match status" value="1"/>
</dbReference>
<dbReference type="PANTHER" id="PTHR37825:SF1">
    <property type="entry name" value="TRNA(MET) CYTIDINE ACETATE LIGASE"/>
    <property type="match status" value="1"/>
</dbReference>
<reference evidence="2" key="2">
    <citation type="journal article" date="2021" name="PeerJ">
        <title>Extensive microbial diversity within the chicken gut microbiome revealed by metagenomics and culture.</title>
        <authorList>
            <person name="Gilroy R."/>
            <person name="Ravi A."/>
            <person name="Getino M."/>
            <person name="Pursley I."/>
            <person name="Horton D.L."/>
            <person name="Alikhan N.F."/>
            <person name="Baker D."/>
            <person name="Gharbi K."/>
            <person name="Hall N."/>
            <person name="Watson M."/>
            <person name="Adriaenssens E.M."/>
            <person name="Foster-Nyarko E."/>
            <person name="Jarju S."/>
            <person name="Secka A."/>
            <person name="Antonio M."/>
            <person name="Oren A."/>
            <person name="Chaudhuri R.R."/>
            <person name="La Ragione R."/>
            <person name="Hildebrand F."/>
            <person name="Pallen M.J."/>
        </authorList>
    </citation>
    <scope>NUCLEOTIDE SEQUENCE</scope>
    <source>
        <strain evidence="2">CHK178-757</strain>
    </source>
</reference>
<accession>A0A9D1F3I7</accession>
<sequence>MKTAAIIDEFNNNNPARRQWLAQIRQLHGPCHIIAVMSGDFTQQGLPASVDKYRRAALAIAEGVDMVIQLPVYCTLSSPDTYAFAAVSLLENLHCVDELYVACDTPDPGLLMQTAHFLFAENIQYQKKLKGLRQTGISFYEAQARAAESFIPGAGALLETKLNAFSAEYLRALKRMYSRIRPCLIPFSGWQEPTETTPAAQGYLSTLLKYTLTCGPKDLDQISGGTAALTAAIRQAQDQYNGFEDFCRSLATSTRSPANIRRFMLSAILNLRKSDMALCRLYSFALYAQILAVSPDAAELPPYISSHTRLPVLGLDPEAAAAMTPPIRRMTHFDDRAHVLYTLAGQQN</sequence>
<protein>
    <submittedName>
        <fullName evidence="2">Nucleotidyltransferase family protein</fullName>
    </submittedName>
</protein>
<name>A0A9D1F3I7_9FIRM</name>
<dbReference type="EMBL" id="DVIT01000015">
    <property type="protein sequence ID" value="HIS46751.1"/>
    <property type="molecule type" value="Genomic_DNA"/>
</dbReference>
<dbReference type="InterPro" id="IPR014729">
    <property type="entry name" value="Rossmann-like_a/b/a_fold"/>
</dbReference>
<dbReference type="GO" id="GO:0008033">
    <property type="term" value="P:tRNA processing"/>
    <property type="evidence" value="ECO:0007669"/>
    <property type="project" value="UniProtKB-KW"/>
</dbReference>
<dbReference type="AlphaFoldDB" id="A0A9D1F3I7"/>
<dbReference type="InterPro" id="IPR008513">
    <property type="entry name" value="tRNA(Met)_cyd_acetate_ligase"/>
</dbReference>
<organism evidence="2 3">
    <name type="scientific">Candidatus Scybalocola faecigallinarum</name>
    <dbReference type="NCBI Taxonomy" id="2840941"/>
    <lineage>
        <taxon>Bacteria</taxon>
        <taxon>Bacillati</taxon>
        <taxon>Bacillota</taxon>
        <taxon>Clostridia</taxon>
        <taxon>Lachnospirales</taxon>
        <taxon>Lachnospiraceae</taxon>
        <taxon>Lachnospiraceae incertae sedis</taxon>
        <taxon>Candidatus Scybalocola (ex Gilroy et al. 2021)</taxon>
    </lineage>
</organism>
<evidence type="ECO:0000313" key="3">
    <source>
        <dbReference type="Proteomes" id="UP000823927"/>
    </source>
</evidence>
<proteinExistence type="predicted"/>
<evidence type="ECO:0000313" key="2">
    <source>
        <dbReference type="EMBL" id="HIS46751.1"/>
    </source>
</evidence>
<evidence type="ECO:0000256" key="1">
    <source>
        <dbReference type="ARBA" id="ARBA00022694"/>
    </source>
</evidence>
<keyword evidence="1" id="KW-0819">tRNA processing</keyword>
<dbReference type="Gene3D" id="3.40.50.620">
    <property type="entry name" value="HUPs"/>
    <property type="match status" value="1"/>
</dbReference>
<dbReference type="Pfam" id="PF05636">
    <property type="entry name" value="HIGH_NTase1"/>
    <property type="match status" value="2"/>
</dbReference>
<comment type="caution">
    <text evidence="2">The sequence shown here is derived from an EMBL/GenBank/DDBJ whole genome shotgun (WGS) entry which is preliminary data.</text>
</comment>